<feature type="region of interest" description="Disordered" evidence="7">
    <location>
        <begin position="33"/>
        <end position="63"/>
    </location>
</feature>
<dbReference type="InterPro" id="IPR000571">
    <property type="entry name" value="Znf_CCCH"/>
</dbReference>
<comment type="subcellular location">
    <subcellularLocation>
        <location evidence="1">Nucleus</location>
    </subcellularLocation>
</comment>
<name>A0A5J6N9V7_CYMEN</name>
<dbReference type="PANTHER" id="PTHR46527">
    <property type="entry name" value="NUCLEOPORIN-LIKE PROTEIN 2"/>
    <property type="match status" value="1"/>
</dbReference>
<evidence type="ECO:0000259" key="8">
    <source>
        <dbReference type="PROSITE" id="PS50103"/>
    </source>
</evidence>
<dbReference type="Gene3D" id="4.10.1000.10">
    <property type="entry name" value="Zinc finger, CCCH-type"/>
    <property type="match status" value="1"/>
</dbReference>
<proteinExistence type="evidence at transcript level"/>
<reference evidence="9" key="1">
    <citation type="journal article" date="2015" name="PLoS ONE">
        <title>Digital Gene Expression Analysis Based on De Novo Transcriptome Assembly Reveals New Genes Associated with Floral Organ Differentiation of the Orchid Plant Cymbidium ensifolium.</title>
        <authorList>
            <person name="Yang F."/>
            <person name="Zhu G."/>
        </authorList>
    </citation>
    <scope>NUCLEOTIDE SEQUENCE</scope>
</reference>
<protein>
    <submittedName>
        <fullName evidence="9">Zinc finger CCCH domain-containing protein 46 isoform X1</fullName>
    </submittedName>
</protein>
<evidence type="ECO:0000313" key="9">
    <source>
        <dbReference type="EMBL" id="QEX51161.1"/>
    </source>
</evidence>
<evidence type="ECO:0000256" key="6">
    <source>
        <dbReference type="PROSITE-ProRule" id="PRU00723"/>
    </source>
</evidence>
<dbReference type="EMBL" id="MK673638">
    <property type="protein sequence ID" value="QEX51161.1"/>
    <property type="molecule type" value="mRNA"/>
</dbReference>
<dbReference type="InterPro" id="IPR036855">
    <property type="entry name" value="Znf_CCCH_sf"/>
</dbReference>
<dbReference type="GO" id="GO:0005634">
    <property type="term" value="C:nucleus"/>
    <property type="evidence" value="ECO:0007669"/>
    <property type="project" value="UniProtKB-SubCell"/>
</dbReference>
<dbReference type="AlphaFoldDB" id="A0A5J6N9V7"/>
<keyword evidence="4 6" id="KW-0862">Zinc</keyword>
<feature type="domain" description="C3H1-type" evidence="8">
    <location>
        <begin position="2"/>
        <end position="29"/>
    </location>
</feature>
<sequence length="198" mass="22342">MSRRPEPCRNFQRGSCQYGDRCKFLHVTQQQTRSNPFGFGSKNSSQLSQKSQQPNSNPFGFGVQDTTQFSGVNNFSARNQNPSKPFENKWIRPTAATNSTSSQQADTQKQASVHECTDPESCKRQILEDFKNEAPLWKLTCYGHWKYLPCDIVGDLSYEELRANAYEDAKKGIPLQSIGLTYTWGSGCDSNAETRMTS</sequence>
<keyword evidence="5" id="KW-0539">Nucleus</keyword>
<keyword evidence="3 6" id="KW-0863">Zinc-finger</keyword>
<organism evidence="9">
    <name type="scientific">Cymbidium ensifolium</name>
    <name type="common">Orchid</name>
    <name type="synonym">Epidendrum ensifolium</name>
    <dbReference type="NCBI Taxonomy" id="78740"/>
    <lineage>
        <taxon>Eukaryota</taxon>
        <taxon>Viridiplantae</taxon>
        <taxon>Streptophyta</taxon>
        <taxon>Embryophyta</taxon>
        <taxon>Tracheophyta</taxon>
        <taxon>Spermatophyta</taxon>
        <taxon>Magnoliopsida</taxon>
        <taxon>Liliopsida</taxon>
        <taxon>Asparagales</taxon>
        <taxon>Orchidaceae</taxon>
        <taxon>Epidendroideae</taxon>
        <taxon>Cymbidieae</taxon>
        <taxon>Cymbidiinae</taxon>
        <taxon>Cymbidium</taxon>
    </lineage>
</organism>
<keyword evidence="2 6" id="KW-0479">Metal-binding</keyword>
<accession>A0A5J6N9V7</accession>
<dbReference type="SUPFAM" id="SSF90229">
    <property type="entry name" value="CCCH zinc finger"/>
    <property type="match status" value="1"/>
</dbReference>
<evidence type="ECO:0000256" key="5">
    <source>
        <dbReference type="ARBA" id="ARBA00023242"/>
    </source>
</evidence>
<feature type="zinc finger region" description="C3H1-type" evidence="6">
    <location>
        <begin position="2"/>
        <end position="29"/>
    </location>
</feature>
<evidence type="ECO:0000256" key="2">
    <source>
        <dbReference type="ARBA" id="ARBA00022723"/>
    </source>
</evidence>
<feature type="compositionally biased region" description="Low complexity" evidence="7">
    <location>
        <begin position="41"/>
        <end position="58"/>
    </location>
</feature>
<dbReference type="PROSITE" id="PS50103">
    <property type="entry name" value="ZF_C3H1"/>
    <property type="match status" value="1"/>
</dbReference>
<evidence type="ECO:0000256" key="7">
    <source>
        <dbReference type="SAM" id="MobiDB-lite"/>
    </source>
</evidence>
<dbReference type="Pfam" id="PF00642">
    <property type="entry name" value="zf-CCCH"/>
    <property type="match status" value="1"/>
</dbReference>
<evidence type="ECO:0000256" key="4">
    <source>
        <dbReference type="ARBA" id="ARBA00022833"/>
    </source>
</evidence>
<dbReference type="GO" id="GO:0008270">
    <property type="term" value="F:zinc ion binding"/>
    <property type="evidence" value="ECO:0007669"/>
    <property type="project" value="UniProtKB-KW"/>
</dbReference>
<dbReference type="InterPro" id="IPR051767">
    <property type="entry name" value="Nucleoporin_NUP42"/>
</dbReference>
<evidence type="ECO:0000256" key="3">
    <source>
        <dbReference type="ARBA" id="ARBA00022771"/>
    </source>
</evidence>
<evidence type="ECO:0000256" key="1">
    <source>
        <dbReference type="ARBA" id="ARBA00004123"/>
    </source>
</evidence>
<dbReference type="SMART" id="SM00356">
    <property type="entry name" value="ZnF_C3H1"/>
    <property type="match status" value="1"/>
</dbReference>
<dbReference type="PANTHER" id="PTHR46527:SF1">
    <property type="entry name" value="NUCLEOPORIN NUP42"/>
    <property type="match status" value="1"/>
</dbReference>